<keyword evidence="1" id="KW-0472">Membrane</keyword>
<dbReference type="GeneID" id="27902153"/>
<evidence type="ECO:0000313" key="2">
    <source>
        <dbReference type="EMBL" id="EMF13223.1"/>
    </source>
</evidence>
<accession>M3CHF1</accession>
<evidence type="ECO:0000256" key="1">
    <source>
        <dbReference type="SAM" id="Phobius"/>
    </source>
</evidence>
<dbReference type="EMBL" id="KB456263">
    <property type="protein sequence ID" value="EMF13223.1"/>
    <property type="molecule type" value="Genomic_DNA"/>
</dbReference>
<name>M3CHF1_SPHMS</name>
<evidence type="ECO:0000313" key="3">
    <source>
        <dbReference type="Proteomes" id="UP000016931"/>
    </source>
</evidence>
<keyword evidence="1" id="KW-0812">Transmembrane</keyword>
<keyword evidence="1" id="KW-1133">Transmembrane helix</keyword>
<dbReference type="HOGENOM" id="CLU_2020850_0_0_1"/>
<keyword evidence="3" id="KW-1185">Reference proteome</keyword>
<feature type="transmembrane region" description="Helical" evidence="1">
    <location>
        <begin position="42"/>
        <end position="64"/>
    </location>
</feature>
<dbReference type="RefSeq" id="XP_016761344.1">
    <property type="nucleotide sequence ID" value="XM_016905016.1"/>
</dbReference>
<feature type="non-terminal residue" evidence="2">
    <location>
        <position position="123"/>
    </location>
</feature>
<organism evidence="2 3">
    <name type="scientific">Sphaerulina musiva (strain SO2202)</name>
    <name type="common">Poplar stem canker fungus</name>
    <name type="synonym">Septoria musiva</name>
    <dbReference type="NCBI Taxonomy" id="692275"/>
    <lineage>
        <taxon>Eukaryota</taxon>
        <taxon>Fungi</taxon>
        <taxon>Dikarya</taxon>
        <taxon>Ascomycota</taxon>
        <taxon>Pezizomycotina</taxon>
        <taxon>Dothideomycetes</taxon>
        <taxon>Dothideomycetidae</taxon>
        <taxon>Mycosphaerellales</taxon>
        <taxon>Mycosphaerellaceae</taxon>
        <taxon>Sphaerulina</taxon>
    </lineage>
</organism>
<reference evidence="2 3" key="1">
    <citation type="journal article" date="2012" name="PLoS Pathog.">
        <title>Diverse lifestyles and strategies of plant pathogenesis encoded in the genomes of eighteen Dothideomycetes fungi.</title>
        <authorList>
            <person name="Ohm R.A."/>
            <person name="Feau N."/>
            <person name="Henrissat B."/>
            <person name="Schoch C.L."/>
            <person name="Horwitz B.A."/>
            <person name="Barry K.W."/>
            <person name="Condon B.J."/>
            <person name="Copeland A.C."/>
            <person name="Dhillon B."/>
            <person name="Glaser F."/>
            <person name="Hesse C.N."/>
            <person name="Kosti I."/>
            <person name="LaButti K."/>
            <person name="Lindquist E.A."/>
            <person name="Lucas S."/>
            <person name="Salamov A.A."/>
            <person name="Bradshaw R.E."/>
            <person name="Ciuffetti L."/>
            <person name="Hamelin R.C."/>
            <person name="Kema G.H.J."/>
            <person name="Lawrence C."/>
            <person name="Scott J.A."/>
            <person name="Spatafora J.W."/>
            <person name="Turgeon B.G."/>
            <person name="de Wit P.J.G.M."/>
            <person name="Zhong S."/>
            <person name="Goodwin S.B."/>
            <person name="Grigoriev I.V."/>
        </authorList>
    </citation>
    <scope>NUCLEOTIDE SEQUENCE [LARGE SCALE GENOMIC DNA]</scope>
    <source>
        <strain evidence="2 3">SO2202</strain>
    </source>
</reference>
<sequence length="123" mass="14376">MLLGFFLHVYHNFVAKVCDIWSWNHDHWLCLIMLLRTSFPTLLYSSLLFSSLLFSFLLLLLCYLSPNFCNEPSVTWEIANFPTPTTKQILLRHVVEAHWAIRRLLYADILCGSQVYSQTHQAA</sequence>
<proteinExistence type="predicted"/>
<dbReference type="Proteomes" id="UP000016931">
    <property type="component" value="Unassembled WGS sequence"/>
</dbReference>
<dbReference type="AlphaFoldDB" id="M3CHF1"/>
<protein>
    <submittedName>
        <fullName evidence="2">Uncharacterized protein</fullName>
    </submittedName>
</protein>
<gene>
    <name evidence="2" type="ORF">SEPMUDRAFT_148592</name>
</gene>